<dbReference type="SUPFAM" id="SSF46689">
    <property type="entry name" value="Homeodomain-like"/>
    <property type="match status" value="1"/>
</dbReference>
<evidence type="ECO:0000313" key="4">
    <source>
        <dbReference type="Proteomes" id="UP000289859"/>
    </source>
</evidence>
<dbReference type="GO" id="GO:0015074">
    <property type="term" value="P:DNA integration"/>
    <property type="evidence" value="ECO:0007669"/>
    <property type="project" value="InterPro"/>
</dbReference>
<accession>A0A4Q0NQX5</accession>
<dbReference type="Pfam" id="PF22483">
    <property type="entry name" value="Mu-transpos_C_2"/>
    <property type="match status" value="1"/>
</dbReference>
<dbReference type="NCBIfam" id="NF033546">
    <property type="entry name" value="transpos_IS21"/>
    <property type="match status" value="1"/>
</dbReference>
<dbReference type="EMBL" id="QOVK01000029">
    <property type="protein sequence ID" value="RXG12849.1"/>
    <property type="molecule type" value="Genomic_DNA"/>
</dbReference>
<dbReference type="AlphaFoldDB" id="A0A4Q0NQX5"/>
<protein>
    <submittedName>
        <fullName evidence="3">Integrase-like protein</fullName>
    </submittedName>
</protein>
<dbReference type="Proteomes" id="UP000289859">
    <property type="component" value="Unassembled WGS sequence"/>
</dbReference>
<comment type="caution">
    <text evidence="3">The sequence shown here is derived from an EMBL/GenBank/DDBJ whole genome shotgun (WGS) entry which is preliminary data.</text>
</comment>
<name>A0A4Q0NQX5_9FLAO</name>
<sequence>MSFFAKKTMANKQIDMRKVKQIFKLYSEGVSKRQISSRLGLSRNTISKYIAFFKRYQLTDYEVSSMTLEELHKLFKSDQKPKSEQLLTLEKYFPYFDKELRKTGVTRQLLWQEYYAKHPDGFKISQFKYWYNEWTKEVSPVMHFTHKAGDKLFIDYTGKKLTIVDRHTGELQNLEVFVCVLGSSQYTYVEASASQKKEDFIQSVENALWFYGGVPQALVPDNLRSAVTQSSRYEPKVNETFADFAEYYETAVLPTRAYKPRDKAIVENAVRIIYTRVFAPLRHQTFHSIPEINVAIAALLETHNKMSFRGREYSRYSLFEEVEKQELKPLPSKRYEVKSYANGTVHKNSHIYFSKDKHYYSVPYRHIGKRIKIIYSDSLVEIFYKLERLAAHPRERKKYAYTTIKEHMPSHHRFISEWSSEKFIAWAEHIGMNCKEYIIKILDKKQHPEQSYKSCLGVLHLTKKVGNARLENACKRALDYGAYNYNIIERILKNGWDSLDEDTESEIDIPNHPNIRGGHYYK</sequence>
<dbReference type="InterPro" id="IPR009057">
    <property type="entry name" value="Homeodomain-like_sf"/>
</dbReference>
<dbReference type="PROSITE" id="PS50994">
    <property type="entry name" value="INTEGRASE"/>
    <property type="match status" value="1"/>
</dbReference>
<dbReference type="SUPFAM" id="SSF53098">
    <property type="entry name" value="Ribonuclease H-like"/>
    <property type="match status" value="1"/>
</dbReference>
<dbReference type="PANTHER" id="PTHR35004">
    <property type="entry name" value="TRANSPOSASE RV3428C-RELATED"/>
    <property type="match status" value="1"/>
</dbReference>
<evidence type="ECO:0000259" key="2">
    <source>
        <dbReference type="PROSITE" id="PS50994"/>
    </source>
</evidence>
<reference evidence="3 4" key="1">
    <citation type="submission" date="2018-07" db="EMBL/GenBank/DDBJ databases">
        <title>Leeuwenhoekiella genomics.</title>
        <authorList>
            <person name="Tahon G."/>
            <person name="Willems A."/>
        </authorList>
    </citation>
    <scope>NUCLEOTIDE SEQUENCE [LARGE SCALE GENOMIC DNA]</scope>
    <source>
        <strain evidence="3 4">LMG 29608</strain>
    </source>
</reference>
<comment type="similarity">
    <text evidence="1">Belongs to the transposase IS21/IS408/IS1162 family.</text>
</comment>
<keyword evidence="4" id="KW-1185">Reference proteome</keyword>
<proteinExistence type="inferred from homology"/>
<evidence type="ECO:0000313" key="3">
    <source>
        <dbReference type="EMBL" id="RXG12849.1"/>
    </source>
</evidence>
<dbReference type="Gene3D" id="1.10.10.60">
    <property type="entry name" value="Homeodomain-like"/>
    <property type="match status" value="1"/>
</dbReference>
<dbReference type="InterPro" id="IPR012337">
    <property type="entry name" value="RNaseH-like_sf"/>
</dbReference>
<dbReference type="Gene3D" id="3.30.420.10">
    <property type="entry name" value="Ribonuclease H-like superfamily/Ribonuclease H"/>
    <property type="match status" value="1"/>
</dbReference>
<organism evidence="3 4">
    <name type="scientific">Leeuwenhoekiella polynyae</name>
    <dbReference type="NCBI Taxonomy" id="1550906"/>
    <lineage>
        <taxon>Bacteria</taxon>
        <taxon>Pseudomonadati</taxon>
        <taxon>Bacteroidota</taxon>
        <taxon>Flavobacteriia</taxon>
        <taxon>Flavobacteriales</taxon>
        <taxon>Flavobacteriaceae</taxon>
        <taxon>Leeuwenhoekiella</taxon>
    </lineage>
</organism>
<gene>
    <name evidence="3" type="ORF">DSM02_3853</name>
</gene>
<dbReference type="InterPro" id="IPR036397">
    <property type="entry name" value="RNaseH_sf"/>
</dbReference>
<evidence type="ECO:0000256" key="1">
    <source>
        <dbReference type="ARBA" id="ARBA00009277"/>
    </source>
</evidence>
<dbReference type="InterPro" id="IPR001584">
    <property type="entry name" value="Integrase_cat-core"/>
</dbReference>
<dbReference type="GO" id="GO:0003676">
    <property type="term" value="F:nucleic acid binding"/>
    <property type="evidence" value="ECO:0007669"/>
    <property type="project" value="InterPro"/>
</dbReference>
<dbReference type="PANTHER" id="PTHR35004:SF8">
    <property type="entry name" value="TRANSPOSASE RV3428C-RELATED"/>
    <property type="match status" value="1"/>
</dbReference>
<dbReference type="InterPro" id="IPR054353">
    <property type="entry name" value="IstA-like_C"/>
</dbReference>
<feature type="domain" description="Integrase catalytic" evidence="2">
    <location>
        <begin position="136"/>
        <end position="326"/>
    </location>
</feature>